<evidence type="ECO:0000313" key="3">
    <source>
        <dbReference type="Proteomes" id="UP000186112"/>
    </source>
</evidence>
<evidence type="ECO:0008006" key="4">
    <source>
        <dbReference type="Google" id="ProtNLM"/>
    </source>
</evidence>
<dbReference type="Proteomes" id="UP000186112">
    <property type="component" value="Unassembled WGS sequence"/>
</dbReference>
<dbReference type="EMBL" id="LTDM01000047">
    <property type="protein sequence ID" value="OLS02021.1"/>
    <property type="molecule type" value="Genomic_DNA"/>
</dbReference>
<gene>
    <name evidence="2" type="ORF">TICRE_20130</name>
</gene>
<keyword evidence="1" id="KW-0472">Membrane</keyword>
<protein>
    <recommendedName>
        <fullName evidence="4">Restriction endonuclease type IV Mrr domain-containing protein</fullName>
    </recommendedName>
</protein>
<name>A0A1U7M400_TISCR</name>
<proteinExistence type="predicted"/>
<sequence length="129" mass="15335">MGFEGIIITNSSFTEDVKEISNIMAYDIEKMIEMIKQTDFYPEDAEIEEYILENFMDNRNEIKKQIKTINKNKIIKLYTVSIVFYIFSYIVVYKPYYKIASLSIFIIATLLLAYKFSEYIIIKDRSPFI</sequence>
<feature type="transmembrane region" description="Helical" evidence="1">
    <location>
        <begin position="99"/>
        <end position="116"/>
    </location>
</feature>
<keyword evidence="3" id="KW-1185">Reference proteome</keyword>
<feature type="transmembrane region" description="Helical" evidence="1">
    <location>
        <begin position="74"/>
        <end position="93"/>
    </location>
</feature>
<organism evidence="2 3">
    <name type="scientific">Tissierella creatinophila DSM 6911</name>
    <dbReference type="NCBI Taxonomy" id="1123403"/>
    <lineage>
        <taxon>Bacteria</taxon>
        <taxon>Bacillati</taxon>
        <taxon>Bacillota</taxon>
        <taxon>Tissierellia</taxon>
        <taxon>Tissierellales</taxon>
        <taxon>Tissierellaceae</taxon>
        <taxon>Tissierella</taxon>
    </lineage>
</organism>
<dbReference type="AlphaFoldDB" id="A0A1U7M400"/>
<keyword evidence="1" id="KW-0812">Transmembrane</keyword>
<comment type="caution">
    <text evidence="2">The sequence shown here is derived from an EMBL/GenBank/DDBJ whole genome shotgun (WGS) entry which is preliminary data.</text>
</comment>
<reference evidence="2 3" key="1">
    <citation type="submission" date="2016-02" db="EMBL/GenBank/DDBJ databases">
        <title>Genome sequence of Tissierella creatinophila DSM 6911.</title>
        <authorList>
            <person name="Poehlein A."/>
            <person name="Daniel R."/>
        </authorList>
    </citation>
    <scope>NUCLEOTIDE SEQUENCE [LARGE SCALE GENOMIC DNA]</scope>
    <source>
        <strain evidence="2 3">DSM 6911</strain>
    </source>
</reference>
<keyword evidence="1" id="KW-1133">Transmembrane helix</keyword>
<evidence type="ECO:0000256" key="1">
    <source>
        <dbReference type="SAM" id="Phobius"/>
    </source>
</evidence>
<accession>A0A1U7M400</accession>
<evidence type="ECO:0000313" key="2">
    <source>
        <dbReference type="EMBL" id="OLS02021.1"/>
    </source>
</evidence>